<evidence type="ECO:0000313" key="4">
    <source>
        <dbReference type="Proteomes" id="UP001359781"/>
    </source>
</evidence>
<keyword evidence="2" id="KW-1133">Transmembrane helix</keyword>
<dbReference type="Proteomes" id="UP001359781">
    <property type="component" value="Unassembled WGS sequence"/>
</dbReference>
<feature type="transmembrane region" description="Helical" evidence="2">
    <location>
        <begin position="324"/>
        <end position="345"/>
    </location>
</feature>
<dbReference type="InterPro" id="IPR038728">
    <property type="entry name" value="YkvI-like"/>
</dbReference>
<feature type="transmembrane region" description="Helical" evidence="2">
    <location>
        <begin position="263"/>
        <end position="287"/>
    </location>
</feature>
<keyword evidence="2" id="KW-0472">Membrane</keyword>
<feature type="transmembrane region" description="Helical" evidence="2">
    <location>
        <begin position="185"/>
        <end position="207"/>
    </location>
</feature>
<keyword evidence="2" id="KW-0812">Transmembrane</keyword>
<organism evidence="3 4">
    <name type="scientific">Corynebacterium mastitidis</name>
    <dbReference type="NCBI Taxonomy" id="161890"/>
    <lineage>
        <taxon>Bacteria</taxon>
        <taxon>Bacillati</taxon>
        <taxon>Actinomycetota</taxon>
        <taxon>Actinomycetes</taxon>
        <taxon>Mycobacteriales</taxon>
        <taxon>Corynebacteriaceae</taxon>
        <taxon>Corynebacterium</taxon>
    </lineage>
</organism>
<dbReference type="PANTHER" id="PTHR37814:SF1">
    <property type="entry name" value="MEMBRANE PROTEIN"/>
    <property type="match status" value="1"/>
</dbReference>
<comment type="caution">
    <text evidence="3">The sequence shown here is derived from an EMBL/GenBank/DDBJ whole genome shotgun (WGS) entry which is preliminary data.</text>
</comment>
<feature type="transmembrane region" description="Helical" evidence="2">
    <location>
        <begin position="113"/>
        <end position="132"/>
    </location>
</feature>
<evidence type="ECO:0008006" key="5">
    <source>
        <dbReference type="Google" id="ProtNLM"/>
    </source>
</evidence>
<dbReference type="EMBL" id="JBAHVJ010000002">
    <property type="protein sequence ID" value="MEJ4099059.1"/>
    <property type="molecule type" value="Genomic_DNA"/>
</dbReference>
<dbReference type="PANTHER" id="PTHR37814">
    <property type="entry name" value="CONSERVED MEMBRANE PROTEIN"/>
    <property type="match status" value="1"/>
</dbReference>
<feature type="transmembrane region" description="Helical" evidence="2">
    <location>
        <begin position="299"/>
        <end position="318"/>
    </location>
</feature>
<feature type="region of interest" description="Disordered" evidence="1">
    <location>
        <begin position="386"/>
        <end position="440"/>
    </location>
</feature>
<feature type="transmembrane region" description="Helical" evidence="2">
    <location>
        <begin position="79"/>
        <end position="101"/>
    </location>
</feature>
<reference evidence="3 4" key="1">
    <citation type="submission" date="2024-02" db="EMBL/GenBank/DDBJ databases">
        <title>Whole genome sequencing and characterization of Corynebacterium isolated from the ocular surface of dry eye disease sufferers.</title>
        <authorList>
            <person name="Naqvi M."/>
        </authorList>
    </citation>
    <scope>NUCLEOTIDE SEQUENCE [LARGE SCALE GENOMIC DNA]</scope>
    <source>
        <strain evidence="3 4">PCRF</strain>
    </source>
</reference>
<sequence>MFKRAIGIALALIGLIVGAGFASGQEMLQYFVAFGTNGLWGVALAAIIMIIGSIAMMQLSSHLQAREHTMVFDRVTHPIVARFLDIATLVTLFGIGFVMFAGGGANLNQQFGWAPWVGTTLMMLLVMAVGMLDVDKVSAVIGAVTPFIILMIVGTAAYTLATADFDLSGLGAVASTEVASSLPNWWLSAFNYVGLSLIVAVSMAMVIGGNNLDSRAAGIGGLLGGLCFALLLAAATLTIFLRVDEVAHDDMPMLSVVTGIHPALGIVMTFTIFMMIFNTALGLFYALAKRLTRNNPSRFRAVYIASVLVGFVLGFLPFKDLVSYVYPVLGYAGIILAFTLSIAWVRGRTTIRKEYRRRHRIRELLTRKLDPTQRFSRKDAAALSKATAASNLPDDQLTEAMTQEVTEELSDDSEDTGASSDSGNARDAEDSRAAGQQPRP</sequence>
<evidence type="ECO:0000256" key="1">
    <source>
        <dbReference type="SAM" id="MobiDB-lite"/>
    </source>
</evidence>
<name>A0ABU8NY50_9CORY</name>
<keyword evidence="4" id="KW-1185">Reference proteome</keyword>
<feature type="transmembrane region" description="Helical" evidence="2">
    <location>
        <begin position="139"/>
        <end position="161"/>
    </location>
</feature>
<accession>A0ABU8NY50</accession>
<proteinExistence type="predicted"/>
<evidence type="ECO:0000256" key="2">
    <source>
        <dbReference type="SAM" id="Phobius"/>
    </source>
</evidence>
<feature type="compositionally biased region" description="Acidic residues" evidence="1">
    <location>
        <begin position="405"/>
        <end position="415"/>
    </location>
</feature>
<feature type="transmembrane region" description="Helical" evidence="2">
    <location>
        <begin position="38"/>
        <end position="59"/>
    </location>
</feature>
<feature type="transmembrane region" description="Helical" evidence="2">
    <location>
        <begin position="219"/>
        <end position="243"/>
    </location>
</feature>
<dbReference type="RefSeq" id="WP_337889641.1">
    <property type="nucleotide sequence ID" value="NZ_JBAHVI010000003.1"/>
</dbReference>
<protein>
    <recommendedName>
        <fullName evidence="5">Membrane protein YkvI</fullName>
    </recommendedName>
</protein>
<evidence type="ECO:0000313" key="3">
    <source>
        <dbReference type="EMBL" id="MEJ4099059.1"/>
    </source>
</evidence>
<gene>
    <name evidence="3" type="ORF">V5S96_01595</name>
</gene>